<dbReference type="Proteomes" id="UP000030693">
    <property type="component" value="Unassembled WGS sequence"/>
</dbReference>
<evidence type="ECO:0000313" key="3">
    <source>
        <dbReference type="EMBL" id="KCV72207.1"/>
    </source>
</evidence>
<dbReference type="InterPro" id="IPR006212">
    <property type="entry name" value="Furin_repeat"/>
</dbReference>
<dbReference type="SUPFAM" id="SSF57184">
    <property type="entry name" value="Growth factor receptor domain"/>
    <property type="match status" value="1"/>
</dbReference>
<dbReference type="RefSeq" id="XP_009493785.1">
    <property type="nucleotide sequence ID" value="XM_009495510.1"/>
</dbReference>
<feature type="chain" id="PRO_5001566419" description="EGF-like domain-containing protein" evidence="2">
    <location>
        <begin position="21"/>
        <end position="1146"/>
    </location>
</feature>
<dbReference type="AlphaFoldDB" id="A0A058ZFF2"/>
<feature type="region of interest" description="Disordered" evidence="1">
    <location>
        <begin position="694"/>
        <end position="738"/>
    </location>
</feature>
<evidence type="ECO:0000313" key="4">
    <source>
        <dbReference type="Proteomes" id="UP000030693"/>
    </source>
</evidence>
<dbReference type="GeneID" id="20526331"/>
<name>A0A058ZFF2_FONAL</name>
<dbReference type="SUPFAM" id="SSF69318">
    <property type="entry name" value="Integrin alpha N-terminal domain"/>
    <property type="match status" value="1"/>
</dbReference>
<feature type="region of interest" description="Disordered" evidence="1">
    <location>
        <begin position="1110"/>
        <end position="1146"/>
    </location>
</feature>
<dbReference type="Gene3D" id="2.10.220.10">
    <property type="entry name" value="Hormone Receptor, Insulin-like Growth Factor Receptor 1, Chain A, domain 2"/>
    <property type="match status" value="1"/>
</dbReference>
<feature type="signal peptide" evidence="2">
    <location>
        <begin position="1"/>
        <end position="20"/>
    </location>
</feature>
<dbReference type="InterPro" id="IPR009030">
    <property type="entry name" value="Growth_fac_rcpt_cys_sf"/>
</dbReference>
<keyword evidence="2" id="KW-0732">Signal</keyword>
<keyword evidence="4" id="KW-1185">Reference proteome</keyword>
<sequence length="1146" mass="124384">MICLLLLALAALLAEGPARAQAAVAAERPGLLVDHRALDLDSIPLFPHKYHLIHQNYPLSGYQDGWYTLRAHDYMSLDPKADPLAADGYEEVDLGDLTLTRRLPGASDRSSAGTDAVPPPYELSGGLFGRGPPEPILVNARGEGFGLWVERNNTTHEYFPHVQVHDWQMVMHSGDRARSVVLPYRLLGVFTLDACPWTTQTGQCPLGLMVDHPFGPMLSVTFIRQQDGWELLFPGSKFLHHPGDFLVSANLTGTGRMDIYQVVVEGKRARLLRFFLHWTGNTPGSDGWTELLSWPVDGPVVSFRSMYLDPKAECPVFVVSTQRTNDMRTYDFLVNRACGSRAPSMSWHTSLTNLFELHFQQVVAGPAEPRRAVTSTGTGIIVWDGVPSLERILCTGPECRNARMDINLSGTIWLPADKFAFVDFLGQKSGRYPLDGLPLDLVLLSKSQFLQVHSLEPRLAHPMVGLRNHLELSRSSTYMLCPPAYRWQDPNHGACAACKEGSYNPAYNPAAPAIQRPKECRACPKGCRTCLTPEECLACASGTKVLPWAPKLARPNPQCLAACPQGHIEYYIGICLHESLVAKPPASIQPRVYMNEENLDARPTRIGANYTAGPVAGRSWLLVNKQTTRPKVCAFEVRPAGLVVECETVFLDPYDNAANGGVEFFEHPTEPDGTQSWSVVHFSYRMRPSYRHTWTRRPAPASSGTGSKTPGSASPVGGKSAAGVKVSPGAGGSGSSNAEVTSFERVEFPMVDGANHEAFRMLTRPWLLRDGSRRMTTMAFGRGSNYFDGRRSGAALGIKAKVLEARVMGPADGHPHLLIGGMSPRSTSLYICHLAGEPVASGQGFACGGGNHVIGIAGEPGAVFTWTVVDWNGDGWDDVLVSIVNSGRTFEFKLFLNARLGSGSVSFQEVMHTNTRVKAEALPRVTDMAMARLIPGDGPGIFLMLDNVGYFFRAFFADPRHPSWAIVHHPMELKMDSMRAALSIEAHDLTGDGLDEVIIRYTHTAHLPAQVAVLNTQDFANHCGCGKEFGSCQVDASCTCAPGMYRTFDPDRPCDRCAAACGPAGCTGPKASQCLDCAEGLRHSPGVGCYRCPAGCQECDPHVLLGGKASPGQSARAGHDAGDAGNDDDDDQGPPLASCVKKNRSK</sequence>
<reference evidence="3" key="1">
    <citation type="submission" date="2013-04" db="EMBL/GenBank/DDBJ databases">
        <title>The Genome Sequence of Fonticula alba ATCC 38817.</title>
        <authorList>
            <consortium name="The Broad Institute Genomics Platform"/>
            <person name="Russ C."/>
            <person name="Cuomo C."/>
            <person name="Burger G."/>
            <person name="Gray M.W."/>
            <person name="Holland P.W.H."/>
            <person name="King N."/>
            <person name="Lang F.B.F."/>
            <person name="Roger A.J."/>
            <person name="Ruiz-Trillo I."/>
            <person name="Brown M."/>
            <person name="Walker B."/>
            <person name="Young S."/>
            <person name="Zeng Q."/>
            <person name="Gargeya S."/>
            <person name="Fitzgerald M."/>
            <person name="Haas B."/>
            <person name="Abouelleil A."/>
            <person name="Allen A.W."/>
            <person name="Alvarado L."/>
            <person name="Arachchi H.M."/>
            <person name="Berlin A.M."/>
            <person name="Chapman S.B."/>
            <person name="Gainer-Dewar J."/>
            <person name="Goldberg J."/>
            <person name="Griggs A."/>
            <person name="Gujja S."/>
            <person name="Hansen M."/>
            <person name="Howarth C."/>
            <person name="Imamovic A."/>
            <person name="Ireland A."/>
            <person name="Larimer J."/>
            <person name="McCowan C."/>
            <person name="Murphy C."/>
            <person name="Pearson M."/>
            <person name="Poon T.W."/>
            <person name="Priest M."/>
            <person name="Roberts A."/>
            <person name="Saif S."/>
            <person name="Shea T."/>
            <person name="Sisk P."/>
            <person name="Sykes S."/>
            <person name="Wortman J."/>
            <person name="Nusbaum C."/>
            <person name="Birren B."/>
        </authorList>
    </citation>
    <scope>NUCLEOTIDE SEQUENCE [LARGE SCALE GENOMIC DNA]</scope>
    <source>
        <strain evidence="3">ATCC 38817</strain>
    </source>
</reference>
<dbReference type="InterPro" id="IPR028994">
    <property type="entry name" value="Integrin_alpha_N"/>
</dbReference>
<dbReference type="EMBL" id="KB932202">
    <property type="protein sequence ID" value="KCV72207.1"/>
    <property type="molecule type" value="Genomic_DNA"/>
</dbReference>
<dbReference type="SMART" id="SM00261">
    <property type="entry name" value="FU"/>
    <property type="match status" value="2"/>
</dbReference>
<protein>
    <recommendedName>
        <fullName evidence="5">EGF-like domain-containing protein</fullName>
    </recommendedName>
</protein>
<evidence type="ECO:0000256" key="1">
    <source>
        <dbReference type="SAM" id="MobiDB-lite"/>
    </source>
</evidence>
<evidence type="ECO:0008006" key="5">
    <source>
        <dbReference type="Google" id="ProtNLM"/>
    </source>
</evidence>
<organism evidence="3">
    <name type="scientific">Fonticula alba</name>
    <name type="common">Slime mold</name>
    <dbReference type="NCBI Taxonomy" id="691883"/>
    <lineage>
        <taxon>Eukaryota</taxon>
        <taxon>Rotosphaerida</taxon>
        <taxon>Fonticulaceae</taxon>
        <taxon>Fonticula</taxon>
    </lineage>
</organism>
<feature type="compositionally biased region" description="Polar residues" evidence="1">
    <location>
        <begin position="702"/>
        <end position="712"/>
    </location>
</feature>
<gene>
    <name evidence="3" type="ORF">H696_01606</name>
</gene>
<proteinExistence type="predicted"/>
<accession>A0A058ZFF2</accession>
<evidence type="ECO:0000256" key="2">
    <source>
        <dbReference type="SAM" id="SignalP"/>
    </source>
</evidence>